<proteinExistence type="predicted"/>
<sequence length="88" mass="9440">MDATTRSDRWGYPVRTASDACIAAIDAYYEQVLAYGRDRAVVLRAARHDPSCVLANALAAHFLAAKDPAESSRLLGAASDSLVRLSLC</sequence>
<evidence type="ECO:0000313" key="3">
    <source>
        <dbReference type="EMBL" id="RRT60927.1"/>
    </source>
</evidence>
<evidence type="ECO:0000256" key="1">
    <source>
        <dbReference type="ARBA" id="ARBA00022737"/>
    </source>
</evidence>
<dbReference type="Proteomes" id="UP000287651">
    <property type="component" value="Unassembled WGS sequence"/>
</dbReference>
<dbReference type="PANTHER" id="PTHR16263">
    <property type="entry name" value="TETRATRICOPEPTIDE REPEAT PROTEIN 38"/>
    <property type="match status" value="1"/>
</dbReference>
<accession>A0A426ZAA3</accession>
<dbReference type="AlphaFoldDB" id="A0A426ZAA3"/>
<protein>
    <submittedName>
        <fullName evidence="3">Uncharacterized protein</fullName>
    </submittedName>
</protein>
<name>A0A426ZAA3_ENSVE</name>
<keyword evidence="2" id="KW-0802">TPR repeat</keyword>
<evidence type="ECO:0000313" key="4">
    <source>
        <dbReference type="Proteomes" id="UP000287651"/>
    </source>
</evidence>
<comment type="caution">
    <text evidence="3">The sequence shown here is derived from an EMBL/GenBank/DDBJ whole genome shotgun (WGS) entry which is preliminary data.</text>
</comment>
<dbReference type="PANTHER" id="PTHR16263:SF4">
    <property type="entry name" value="TETRATRICOPEPTIDE REPEAT PROTEIN 38"/>
    <property type="match status" value="1"/>
</dbReference>
<dbReference type="EMBL" id="AMZH03007599">
    <property type="protein sequence ID" value="RRT60927.1"/>
    <property type="molecule type" value="Genomic_DNA"/>
</dbReference>
<gene>
    <name evidence="3" type="ORF">B296_00016903</name>
</gene>
<dbReference type="InterPro" id="IPR033891">
    <property type="entry name" value="TTC38"/>
</dbReference>
<organism evidence="3 4">
    <name type="scientific">Ensete ventricosum</name>
    <name type="common">Abyssinian banana</name>
    <name type="synonym">Musa ensete</name>
    <dbReference type="NCBI Taxonomy" id="4639"/>
    <lineage>
        <taxon>Eukaryota</taxon>
        <taxon>Viridiplantae</taxon>
        <taxon>Streptophyta</taxon>
        <taxon>Embryophyta</taxon>
        <taxon>Tracheophyta</taxon>
        <taxon>Spermatophyta</taxon>
        <taxon>Magnoliopsida</taxon>
        <taxon>Liliopsida</taxon>
        <taxon>Zingiberales</taxon>
        <taxon>Musaceae</taxon>
        <taxon>Ensete</taxon>
    </lineage>
</organism>
<keyword evidence="1" id="KW-0677">Repeat</keyword>
<reference evidence="3 4" key="1">
    <citation type="journal article" date="2014" name="Agronomy (Basel)">
        <title>A Draft Genome Sequence for Ensete ventricosum, the Drought-Tolerant Tree Against Hunger.</title>
        <authorList>
            <person name="Harrison J."/>
            <person name="Moore K.A."/>
            <person name="Paszkiewicz K."/>
            <person name="Jones T."/>
            <person name="Grant M."/>
            <person name="Ambacheew D."/>
            <person name="Muzemil S."/>
            <person name="Studholme D.J."/>
        </authorList>
    </citation>
    <scope>NUCLEOTIDE SEQUENCE [LARGE SCALE GENOMIC DNA]</scope>
</reference>
<evidence type="ECO:0000256" key="2">
    <source>
        <dbReference type="ARBA" id="ARBA00022803"/>
    </source>
</evidence>